<proteinExistence type="predicted"/>
<gene>
    <name evidence="1" type="ORF">MA16_Dca014738</name>
</gene>
<evidence type="ECO:0000313" key="1">
    <source>
        <dbReference type="EMBL" id="PKU63272.1"/>
    </source>
</evidence>
<organism evidence="1 2">
    <name type="scientific">Dendrobium catenatum</name>
    <dbReference type="NCBI Taxonomy" id="906689"/>
    <lineage>
        <taxon>Eukaryota</taxon>
        <taxon>Viridiplantae</taxon>
        <taxon>Streptophyta</taxon>
        <taxon>Embryophyta</taxon>
        <taxon>Tracheophyta</taxon>
        <taxon>Spermatophyta</taxon>
        <taxon>Magnoliopsida</taxon>
        <taxon>Liliopsida</taxon>
        <taxon>Asparagales</taxon>
        <taxon>Orchidaceae</taxon>
        <taxon>Epidendroideae</taxon>
        <taxon>Malaxideae</taxon>
        <taxon>Dendrobiinae</taxon>
        <taxon>Dendrobium</taxon>
    </lineage>
</organism>
<accession>A0A2I0VIN1</accession>
<name>A0A2I0VIN1_9ASPA</name>
<sequence length="113" mass="13055">MDQKSSVMWILDMNLRMNNRWKAHMKLDTTGLHEMNVKAELEEKKTTDEEDQKSEATKQVNQNHLFVSRFSTLNDLGKSSSKNPIMHSSHHPLTCIINESVLDPKPFILCSIM</sequence>
<reference evidence="1 2" key="1">
    <citation type="journal article" date="2016" name="Sci. Rep.">
        <title>The Dendrobium catenatum Lindl. genome sequence provides insights into polysaccharide synthase, floral development and adaptive evolution.</title>
        <authorList>
            <person name="Zhang G.Q."/>
            <person name="Xu Q."/>
            <person name="Bian C."/>
            <person name="Tsai W.C."/>
            <person name="Yeh C.M."/>
            <person name="Liu K.W."/>
            <person name="Yoshida K."/>
            <person name="Zhang L.S."/>
            <person name="Chang S.B."/>
            <person name="Chen F."/>
            <person name="Shi Y."/>
            <person name="Su Y.Y."/>
            <person name="Zhang Y.Q."/>
            <person name="Chen L.J."/>
            <person name="Yin Y."/>
            <person name="Lin M."/>
            <person name="Huang H."/>
            <person name="Deng H."/>
            <person name="Wang Z.W."/>
            <person name="Zhu S.L."/>
            <person name="Zhao X."/>
            <person name="Deng C."/>
            <person name="Niu S.C."/>
            <person name="Huang J."/>
            <person name="Wang M."/>
            <person name="Liu G.H."/>
            <person name="Yang H.J."/>
            <person name="Xiao X.J."/>
            <person name="Hsiao Y.Y."/>
            <person name="Wu W.L."/>
            <person name="Chen Y.Y."/>
            <person name="Mitsuda N."/>
            <person name="Ohme-Takagi M."/>
            <person name="Luo Y.B."/>
            <person name="Van de Peer Y."/>
            <person name="Liu Z.J."/>
        </authorList>
    </citation>
    <scope>NUCLEOTIDE SEQUENCE [LARGE SCALE GENOMIC DNA]</scope>
    <source>
        <tissue evidence="1">The whole plant</tissue>
    </source>
</reference>
<evidence type="ECO:0000313" key="2">
    <source>
        <dbReference type="Proteomes" id="UP000233837"/>
    </source>
</evidence>
<dbReference type="AlphaFoldDB" id="A0A2I0VIN1"/>
<dbReference type="EMBL" id="KZ503505">
    <property type="protein sequence ID" value="PKU63272.1"/>
    <property type="molecule type" value="Genomic_DNA"/>
</dbReference>
<dbReference type="Proteomes" id="UP000233837">
    <property type="component" value="Unassembled WGS sequence"/>
</dbReference>
<protein>
    <submittedName>
        <fullName evidence="1">Uncharacterized protein</fullName>
    </submittedName>
</protein>
<keyword evidence="2" id="KW-1185">Reference proteome</keyword>
<reference evidence="1 2" key="2">
    <citation type="journal article" date="2017" name="Nature">
        <title>The Apostasia genome and the evolution of orchids.</title>
        <authorList>
            <person name="Zhang G.Q."/>
            <person name="Liu K.W."/>
            <person name="Li Z."/>
            <person name="Lohaus R."/>
            <person name="Hsiao Y.Y."/>
            <person name="Niu S.C."/>
            <person name="Wang J.Y."/>
            <person name="Lin Y.C."/>
            <person name="Xu Q."/>
            <person name="Chen L.J."/>
            <person name="Yoshida K."/>
            <person name="Fujiwara S."/>
            <person name="Wang Z.W."/>
            <person name="Zhang Y.Q."/>
            <person name="Mitsuda N."/>
            <person name="Wang M."/>
            <person name="Liu G.H."/>
            <person name="Pecoraro L."/>
            <person name="Huang H.X."/>
            <person name="Xiao X.J."/>
            <person name="Lin M."/>
            <person name="Wu X.Y."/>
            <person name="Wu W.L."/>
            <person name="Chen Y.Y."/>
            <person name="Chang S.B."/>
            <person name="Sakamoto S."/>
            <person name="Ohme-Takagi M."/>
            <person name="Yagi M."/>
            <person name="Zeng S.J."/>
            <person name="Shen C.Y."/>
            <person name="Yeh C.M."/>
            <person name="Luo Y.B."/>
            <person name="Tsai W.C."/>
            <person name="Van de Peer Y."/>
            <person name="Liu Z.J."/>
        </authorList>
    </citation>
    <scope>NUCLEOTIDE SEQUENCE [LARGE SCALE GENOMIC DNA]</scope>
    <source>
        <tissue evidence="1">The whole plant</tissue>
    </source>
</reference>